<keyword evidence="3" id="KW-1185">Reference proteome</keyword>
<keyword evidence="1" id="KW-0472">Membrane</keyword>
<evidence type="ECO:0000313" key="2">
    <source>
        <dbReference type="EnsemblMetazoa" id="AFAF010566-PA"/>
    </source>
</evidence>
<name>A0A182QI11_9DIPT</name>
<feature type="transmembrane region" description="Helical" evidence="1">
    <location>
        <begin position="53"/>
        <end position="71"/>
    </location>
</feature>
<organism evidence="2 3">
    <name type="scientific">Anopheles farauti</name>
    <dbReference type="NCBI Taxonomy" id="69004"/>
    <lineage>
        <taxon>Eukaryota</taxon>
        <taxon>Metazoa</taxon>
        <taxon>Ecdysozoa</taxon>
        <taxon>Arthropoda</taxon>
        <taxon>Hexapoda</taxon>
        <taxon>Insecta</taxon>
        <taxon>Pterygota</taxon>
        <taxon>Neoptera</taxon>
        <taxon>Endopterygota</taxon>
        <taxon>Diptera</taxon>
        <taxon>Nematocera</taxon>
        <taxon>Culicoidea</taxon>
        <taxon>Culicidae</taxon>
        <taxon>Anophelinae</taxon>
        <taxon>Anopheles</taxon>
    </lineage>
</organism>
<dbReference type="VEuPathDB" id="VectorBase:AFAF010566"/>
<keyword evidence="1" id="KW-1133">Transmembrane helix</keyword>
<dbReference type="EMBL" id="AXCN02000921">
    <property type="status" value="NOT_ANNOTATED_CDS"/>
    <property type="molecule type" value="Genomic_DNA"/>
</dbReference>
<dbReference type="Proteomes" id="UP000075886">
    <property type="component" value="Unassembled WGS sequence"/>
</dbReference>
<evidence type="ECO:0000256" key="1">
    <source>
        <dbReference type="SAM" id="Phobius"/>
    </source>
</evidence>
<sequence>MQSLNQAVSRFISTGVKTVDTCSAYQCRHISSPADRSTTIATACLVVWSTVEAFQFPLGASLGLFNYYFVIRTKRRQVVRRPCTLNEDNINRRRTITPETMIDGRSDVSATGCWDKFTHP</sequence>
<evidence type="ECO:0000313" key="3">
    <source>
        <dbReference type="Proteomes" id="UP000075886"/>
    </source>
</evidence>
<reference evidence="3" key="1">
    <citation type="submission" date="2014-01" db="EMBL/GenBank/DDBJ databases">
        <title>The Genome Sequence of Anopheles farauti FAR1 (V2).</title>
        <authorList>
            <consortium name="The Broad Institute Genomics Platform"/>
            <person name="Neafsey D.E."/>
            <person name="Besansky N."/>
            <person name="Howell P."/>
            <person name="Walton C."/>
            <person name="Young S.K."/>
            <person name="Zeng Q."/>
            <person name="Gargeya S."/>
            <person name="Fitzgerald M."/>
            <person name="Haas B."/>
            <person name="Abouelleil A."/>
            <person name="Allen A.W."/>
            <person name="Alvarado L."/>
            <person name="Arachchi H.M."/>
            <person name="Berlin A.M."/>
            <person name="Chapman S.B."/>
            <person name="Gainer-Dewar J."/>
            <person name="Goldberg J."/>
            <person name="Griggs A."/>
            <person name="Gujja S."/>
            <person name="Hansen M."/>
            <person name="Howarth C."/>
            <person name="Imamovic A."/>
            <person name="Ireland A."/>
            <person name="Larimer J."/>
            <person name="McCowan C."/>
            <person name="Murphy C."/>
            <person name="Pearson M."/>
            <person name="Poon T.W."/>
            <person name="Priest M."/>
            <person name="Roberts A."/>
            <person name="Saif S."/>
            <person name="Shea T."/>
            <person name="Sisk P."/>
            <person name="Sykes S."/>
            <person name="Wortman J."/>
            <person name="Nusbaum C."/>
            <person name="Birren B."/>
        </authorList>
    </citation>
    <scope>NUCLEOTIDE SEQUENCE [LARGE SCALE GENOMIC DNA]</scope>
    <source>
        <strain evidence="3">FAR1</strain>
    </source>
</reference>
<accession>A0A182QI11</accession>
<dbReference type="EnsemblMetazoa" id="AFAF010566-RA">
    <property type="protein sequence ID" value="AFAF010566-PA"/>
    <property type="gene ID" value="AFAF010566"/>
</dbReference>
<keyword evidence="1" id="KW-0812">Transmembrane</keyword>
<dbReference type="AlphaFoldDB" id="A0A182QI11"/>
<proteinExistence type="predicted"/>
<protein>
    <submittedName>
        <fullName evidence="2">Uncharacterized protein</fullName>
    </submittedName>
</protein>
<reference evidence="2" key="2">
    <citation type="submission" date="2020-05" db="UniProtKB">
        <authorList>
            <consortium name="EnsemblMetazoa"/>
        </authorList>
    </citation>
    <scope>IDENTIFICATION</scope>
    <source>
        <strain evidence="2">FAR1</strain>
    </source>
</reference>